<feature type="binding site" description="covalent" evidence="11">
    <location>
        <position position="630"/>
    </location>
    <ligand>
        <name>heme c</name>
        <dbReference type="ChEBI" id="CHEBI:61717"/>
    </ligand>
</feature>
<keyword evidence="2 11" id="KW-0349">Heme</keyword>
<dbReference type="EC" id="1.1.9.1" evidence="16"/>
<keyword evidence="4 14" id="KW-0732">Signal</keyword>
<feature type="domain" description="Cytochrome c" evidence="15">
    <location>
        <begin position="617"/>
        <end position="695"/>
    </location>
</feature>
<dbReference type="NCBIfam" id="TIGR03075">
    <property type="entry name" value="PQQ_enz_alc_DH"/>
    <property type="match status" value="1"/>
</dbReference>
<evidence type="ECO:0000256" key="8">
    <source>
        <dbReference type="ARBA" id="ARBA00023004"/>
    </source>
</evidence>
<gene>
    <name evidence="16" type="ORF">FHR99_000909</name>
</gene>
<evidence type="ECO:0000256" key="13">
    <source>
        <dbReference type="PIRSR" id="PIRSR617512-4"/>
    </source>
</evidence>
<feature type="binding site" description="axial binding residue" evidence="12">
    <location>
        <position position="634"/>
    </location>
    <ligand>
        <name>heme c</name>
        <dbReference type="ChEBI" id="CHEBI:61717"/>
    </ligand>
    <ligandPart>
        <name>Fe</name>
        <dbReference type="ChEBI" id="CHEBI:18248"/>
    </ligandPart>
</feature>
<proteinExistence type="inferred from homology"/>
<evidence type="ECO:0000256" key="12">
    <source>
        <dbReference type="PIRSR" id="PIRSR617512-3"/>
    </source>
</evidence>
<dbReference type="InterPro" id="IPR018391">
    <property type="entry name" value="PQQ_b-propeller_rpt"/>
</dbReference>
<evidence type="ECO:0000256" key="3">
    <source>
        <dbReference type="ARBA" id="ARBA00022723"/>
    </source>
</evidence>
<evidence type="ECO:0000259" key="15">
    <source>
        <dbReference type="PROSITE" id="PS51007"/>
    </source>
</evidence>
<organism evidence="16 17">
    <name type="scientific">Litorivivens lipolytica</name>
    <dbReference type="NCBI Taxonomy" id="1524264"/>
    <lineage>
        <taxon>Bacteria</taxon>
        <taxon>Pseudomonadati</taxon>
        <taxon>Pseudomonadota</taxon>
        <taxon>Gammaproteobacteria</taxon>
        <taxon>Litorivivens</taxon>
    </lineage>
</organism>
<evidence type="ECO:0000256" key="7">
    <source>
        <dbReference type="ARBA" id="ARBA00023002"/>
    </source>
</evidence>
<evidence type="ECO:0000256" key="11">
    <source>
        <dbReference type="PIRSR" id="PIRSR617512-2"/>
    </source>
</evidence>
<accession>A0A7W4W3A5</accession>
<dbReference type="Gene3D" id="2.140.10.10">
    <property type="entry name" value="Quinoprotein alcohol dehydrogenase-like superfamily"/>
    <property type="match status" value="1"/>
</dbReference>
<comment type="cofactor">
    <cofactor evidence="11">
        <name>pyrroloquinoline quinone</name>
        <dbReference type="ChEBI" id="CHEBI:58442"/>
    </cofactor>
    <text evidence="11">Binds 1 PQQ group per subunit.</text>
</comment>
<feature type="binding site" evidence="12">
    <location>
        <position position="209"/>
    </location>
    <ligand>
        <name>Ca(2+)</name>
        <dbReference type="ChEBI" id="CHEBI:29108"/>
    </ligand>
</feature>
<dbReference type="GO" id="GO:0020037">
    <property type="term" value="F:heme binding"/>
    <property type="evidence" value="ECO:0007669"/>
    <property type="project" value="InterPro"/>
</dbReference>
<name>A0A7W4W3A5_9GAMM</name>
<dbReference type="CDD" id="cd10279">
    <property type="entry name" value="PQQ_ADH_II"/>
    <property type="match status" value="1"/>
</dbReference>
<dbReference type="InterPro" id="IPR009056">
    <property type="entry name" value="Cyt_c-like_dom"/>
</dbReference>
<feature type="binding site" evidence="11">
    <location>
        <position position="357"/>
    </location>
    <ligand>
        <name>pyrroloquinoline quinone</name>
        <dbReference type="ChEBI" id="CHEBI:58442"/>
    </ligand>
</feature>
<feature type="binding site" evidence="11">
    <location>
        <position position="191"/>
    </location>
    <ligand>
        <name>pyrroloquinoline quinone</name>
        <dbReference type="ChEBI" id="CHEBI:58442"/>
    </ligand>
</feature>
<comment type="cofactor">
    <cofactor evidence="11">
        <name>heme c</name>
        <dbReference type="ChEBI" id="CHEBI:61717"/>
    </cofactor>
    <text evidence="11">Binds 1 heme c group per subunit.</text>
</comment>
<dbReference type="Proteomes" id="UP000537130">
    <property type="component" value="Unassembled WGS sequence"/>
</dbReference>
<dbReference type="PROSITE" id="PS51007">
    <property type="entry name" value="CYTC"/>
    <property type="match status" value="1"/>
</dbReference>
<comment type="caution">
    <text evidence="16">The sequence shown here is derived from an EMBL/GenBank/DDBJ whole genome shotgun (WGS) entry which is preliminary data.</text>
</comment>
<dbReference type="Gene3D" id="1.10.760.10">
    <property type="entry name" value="Cytochrome c-like domain"/>
    <property type="match status" value="1"/>
</dbReference>
<evidence type="ECO:0000256" key="4">
    <source>
        <dbReference type="ARBA" id="ARBA00022729"/>
    </source>
</evidence>
<feature type="binding site" evidence="11">
    <location>
        <position position="94"/>
    </location>
    <ligand>
        <name>pyrroloquinoline quinone</name>
        <dbReference type="ChEBI" id="CHEBI:58442"/>
    </ligand>
</feature>
<keyword evidence="3 12" id="KW-0479">Metal-binding</keyword>
<keyword evidence="7 16" id="KW-0560">Oxidoreductase</keyword>
<dbReference type="SUPFAM" id="SSF46626">
    <property type="entry name" value="Cytochrome c"/>
    <property type="match status" value="1"/>
</dbReference>
<sequence>MRKLVSVLLGVSLAASSLVSAKAADTALDPNAIRAATAAVNTAAIASEDPDNWLGHGNDYREQRYSQLDQINESNISGLGLAWSFDTAFKRGLEATPIVVDGVMFVTANWSIVHALDARTGEELWTYDPEVPREWAKMACCDVVNRGVAVYEGKVIFGTLDARLIALDAGTGEKLWEVQAADTKQYPYTSTGAPRVFKDKVIIGNGGAEYGVRGFVTAFDVNTGEKLWRFYTVPGNPADGFENEVMARAAETWTGEWWKTGGGGTVWDSIVYDPELDQLYIGVGNGSPWNHRVRSPDGGDNLYLSSIVALNPDTGEYLWHYQETPAESWDYTATQHIMLADMEWQGETRKVIWHAPKNGFFFIIDRTNGKLLSAEPYARVNWATHYDMETGRPVETERARYADKAEFIRPSSMGAHNWHPMAHSPKTGLVYIPAIDAMVKYGDVENYLHQWGHWNLGVPLEQDAAPNHILAQLMLGKVTTGSLLAWDPKTQSAAWSVPYQRPWNGGVLATAGNLVFQGTAMGEFRAYRADNGDQLWSFDARTGIIGSPVTYAIDGEQYITVLAGWGGAFGLVAGYEQEGGIPPSRILTFKLGAQGALPANPEKVLFEAPAPEPLTEEELKTGRTLYHEYCSGCHGVDAVSNGAIPDLRHLPPVFYANFDAIVLDGMMRKAGMVGFSDVLDKEDSRLIKGYVLTQAEEDREIRETPSWWMSIKMAFYRVVASILGWLVNNL</sequence>
<dbReference type="InterPro" id="IPR002372">
    <property type="entry name" value="PQQ_rpt_dom"/>
</dbReference>
<feature type="binding site" description="covalent" evidence="11">
    <location>
        <position position="633"/>
    </location>
    <ligand>
        <name>heme c</name>
        <dbReference type="ChEBI" id="CHEBI:61717"/>
    </ligand>
</feature>
<keyword evidence="9 13" id="KW-1015">Disulfide bond</keyword>
<feature type="binding site" evidence="12">
    <location>
        <position position="285"/>
    </location>
    <ligand>
        <name>Ca(2+)</name>
        <dbReference type="ChEBI" id="CHEBI:29108"/>
    </ligand>
</feature>
<reference evidence="16 17" key="1">
    <citation type="submission" date="2020-08" db="EMBL/GenBank/DDBJ databases">
        <title>Genomic Encyclopedia of Type Strains, Phase III (KMG-III): the genomes of soil and plant-associated and newly described type strains.</title>
        <authorList>
            <person name="Whitman W."/>
        </authorList>
    </citation>
    <scope>NUCLEOTIDE SEQUENCE [LARGE SCALE GENOMIC DNA]</scope>
    <source>
        <strain evidence="16 17">CECT 8654</strain>
    </source>
</reference>
<feature type="binding site" evidence="11">
    <location>
        <begin position="417"/>
        <end position="418"/>
    </location>
    <ligand>
        <name>pyrroloquinoline quinone</name>
        <dbReference type="ChEBI" id="CHEBI:58442"/>
    </ligand>
</feature>
<dbReference type="GO" id="GO:0009055">
    <property type="term" value="F:electron transfer activity"/>
    <property type="evidence" value="ECO:0007669"/>
    <property type="project" value="InterPro"/>
</dbReference>
<dbReference type="GO" id="GO:0005509">
    <property type="term" value="F:calcium ion binding"/>
    <property type="evidence" value="ECO:0007669"/>
    <property type="project" value="InterPro"/>
</dbReference>
<keyword evidence="8 12" id="KW-0408">Iron</keyword>
<dbReference type="SUPFAM" id="SSF50998">
    <property type="entry name" value="Quinoprotein alcohol dehydrogenase-like"/>
    <property type="match status" value="1"/>
</dbReference>
<feature type="binding site" evidence="11">
    <location>
        <begin position="207"/>
        <end position="208"/>
    </location>
    <ligand>
        <name>pyrroloquinoline quinone</name>
        <dbReference type="ChEBI" id="CHEBI:58442"/>
    </ligand>
</feature>
<comment type="similarity">
    <text evidence="1">Belongs to the bacterial PQQ dehydrogenase family.</text>
</comment>
<evidence type="ECO:0000313" key="16">
    <source>
        <dbReference type="EMBL" id="MBB3046673.1"/>
    </source>
</evidence>
<keyword evidence="6 11" id="KW-0634">PQQ</keyword>
<feature type="disulfide bond" evidence="13">
    <location>
        <begin position="140"/>
        <end position="141"/>
    </location>
</feature>
<evidence type="ECO:0000256" key="6">
    <source>
        <dbReference type="ARBA" id="ARBA00022891"/>
    </source>
</evidence>
<feature type="chain" id="PRO_5031477981" evidence="14">
    <location>
        <begin position="24"/>
        <end position="730"/>
    </location>
</feature>
<comment type="cofactor">
    <cofactor evidence="12">
        <name>Ca(2+)</name>
        <dbReference type="ChEBI" id="CHEBI:29108"/>
    </cofactor>
    <text evidence="12">Binds 1 Ca(2+) ion per subunit.</text>
</comment>
<evidence type="ECO:0000256" key="10">
    <source>
        <dbReference type="PIRSR" id="PIRSR617512-1"/>
    </source>
</evidence>
<protein>
    <submittedName>
        <fullName evidence="16">Quinohemoprotein ethanol dehydrogenase</fullName>
        <ecNumber evidence="16">1.1.9.1</ecNumber>
    </submittedName>
</protein>
<dbReference type="InterPro" id="IPR011047">
    <property type="entry name" value="Quinoprotein_ADH-like_sf"/>
</dbReference>
<feature type="binding site" description="axial binding residue" evidence="12">
    <location>
        <position position="672"/>
    </location>
    <ligand>
        <name>heme c</name>
        <dbReference type="ChEBI" id="CHEBI:61717"/>
    </ligand>
    <ligandPart>
        <name>Fe</name>
        <dbReference type="ChEBI" id="CHEBI:18248"/>
    </ligandPart>
</feature>
<dbReference type="GO" id="GO:0016020">
    <property type="term" value="C:membrane"/>
    <property type="evidence" value="ECO:0007669"/>
    <property type="project" value="InterPro"/>
</dbReference>
<evidence type="ECO:0000256" key="9">
    <source>
        <dbReference type="ARBA" id="ARBA00023157"/>
    </source>
</evidence>
<evidence type="ECO:0000313" key="17">
    <source>
        <dbReference type="Proteomes" id="UP000537130"/>
    </source>
</evidence>
<feature type="active site" description="Proton acceptor" evidence="10">
    <location>
        <position position="330"/>
    </location>
</feature>
<dbReference type="InterPro" id="IPR017512">
    <property type="entry name" value="PQQ_MeOH/EtOH_DH"/>
</dbReference>
<evidence type="ECO:0000256" key="14">
    <source>
        <dbReference type="SAM" id="SignalP"/>
    </source>
</evidence>
<evidence type="ECO:0000256" key="5">
    <source>
        <dbReference type="ARBA" id="ARBA00022837"/>
    </source>
</evidence>
<evidence type="ECO:0000256" key="2">
    <source>
        <dbReference type="ARBA" id="ARBA00022617"/>
    </source>
</evidence>
<dbReference type="GO" id="GO:0016614">
    <property type="term" value="F:oxidoreductase activity, acting on CH-OH group of donors"/>
    <property type="evidence" value="ECO:0007669"/>
    <property type="project" value="InterPro"/>
</dbReference>
<dbReference type="RefSeq" id="WP_183409354.1">
    <property type="nucleotide sequence ID" value="NZ_JACHWY010000001.1"/>
</dbReference>
<dbReference type="SMART" id="SM00564">
    <property type="entry name" value="PQQ"/>
    <property type="match status" value="5"/>
</dbReference>
<feature type="binding site" evidence="11">
    <location>
        <position position="265"/>
    </location>
    <ligand>
        <name>pyrroloquinoline quinone</name>
        <dbReference type="ChEBI" id="CHEBI:58442"/>
    </ligand>
</feature>
<feature type="binding site" evidence="11">
    <location>
        <position position="146"/>
    </location>
    <ligand>
        <name>pyrroloquinoline quinone</name>
        <dbReference type="ChEBI" id="CHEBI:58442"/>
    </ligand>
</feature>
<dbReference type="PANTHER" id="PTHR32303">
    <property type="entry name" value="QUINOPROTEIN ALCOHOL DEHYDROGENASE (CYTOCHROME C)"/>
    <property type="match status" value="1"/>
</dbReference>
<dbReference type="Pfam" id="PF01011">
    <property type="entry name" value="PQQ"/>
    <property type="match status" value="2"/>
</dbReference>
<evidence type="ECO:0000256" key="1">
    <source>
        <dbReference type="ARBA" id="ARBA00008156"/>
    </source>
</evidence>
<keyword evidence="5 12" id="KW-0106">Calcium</keyword>
<dbReference type="EMBL" id="JACHWY010000001">
    <property type="protein sequence ID" value="MBB3046673.1"/>
    <property type="molecule type" value="Genomic_DNA"/>
</dbReference>
<feature type="signal peptide" evidence="14">
    <location>
        <begin position="1"/>
        <end position="23"/>
    </location>
</feature>
<dbReference type="InterPro" id="IPR036909">
    <property type="entry name" value="Cyt_c-like_dom_sf"/>
</dbReference>
<feature type="binding site" evidence="12">
    <location>
        <position position="330"/>
    </location>
    <ligand>
        <name>Ca(2+)</name>
        <dbReference type="ChEBI" id="CHEBI:29108"/>
    </ligand>
</feature>
<dbReference type="AlphaFoldDB" id="A0A7W4W3A5"/>
<keyword evidence="17" id="KW-1185">Reference proteome</keyword>